<sequence length="4115" mass="471492">MERIWNHPAFLGVFGDPYLRQTVLEKNGCPLSCHQSINLLCELLTADTIDSAIDLSVNTLQRAFVIDILIPKLRLCSQWIHKSLSVTDSISFTQFLREWQTYLHEIQPGNSILIPSGYNQKDQPSHLLFFVLQCVQKDTLDDTYDLTICNKGPGADLYHPMRIQADGYCDKLRVKSSITIHNINGHRMLDPTFWALAFSLWLKRPASEYHRVEVLYDVLLPWLSGESLLPIDIHELDEAASDYHSVQRSGLGYFKSLIEAIRFLCLTAIYDNKPIFQPKEFKFGLLFRLCVQFGRKLLDSLNSLQCTTRNISQIASLDAFRLLYGLTLMDSLQKNITLTSSDGSSHRIIALYFADFACKRLTNNLVALSESLSAKNKEFIVVVVSLDPDPAAFQILTASLPTERWLIIPFSETNARSKLVELLQIRKAPSLFFLNEQDRNVITCQGTRILENDPNGEHYPWHNASKDLSLEPITSSEYALIEMAIRQLGKKAVVHHNSKHLSSKGLEEVYNLIQSIDKAVKELQQLPIESSKSPEANDTQKRDTALFRREIPFIQYSNIELLPFSANMDAFAGDTHTGGLEAPQNTLIIPKHVDSIMIAIGSLVRCQKLCKLLIERSLDTSFSSKVFLHHQIIRTITQLFVEALPVPIIENKSVSNIWGEPLSHKLQLWCLRLISELTIIFAYAWQSIEHPTRSFDAERSLTAICGLAIFDAVMRTPAHDDPMVLSLLLNGSFHGSNSIFVLAHTFSSSNLSIAKTTHAMELVHPSFAITRGRVLAYFDALDGANAGSPSRQLFTYHMHEDTIEMDKYSSTLQCVYQLVEQYGISLINPDDPNPPSEMEALMEWFCSSTTLCPEVALTRDFVLLSKFLMTMESRETELLYRRKPHSIWQNWQLTHTDASEHATRQRTRNFDSVVAHAFKWKVTNIRGHDQNIADIQVHLFGDRKVVFSDGVLLQSPSAIGALMAGISLKNGLTDVTEDDILHADALPTFDGTLSMEEAEYLLSFMTVPYTRIPLLLNFFASGDRVMYLFHRTLQRMLYSVLFEVGNWVHNEDKRIESVPLRPSQDHLGTRNGALLNELLHAANAVLSPIETILKASIDLARCSVYSPSAPFIFFAIKLCADITRYTHYALRFRGNSSELEHSIDFLSEYLAVFALETLEKWLEEAEPEQDISTACIIHSYRTLCVSTVYAGKLTDERIVQRMGAIVYVRNWHRFGSSSAEINPSTQTCPLSSQHRLLRWLQAHGINTESISSESRETYMKDRPLYLKIGLQTVRVPNFQSLSPHTKRCSVRVLEAEMVDVLHAQSRDIVAFMDAMDVPRMHSVLDRIVRIALRSSDATESWSWRPVDVMNCPGRYRCERTNLQLDLQTGEMLWRHDALRPVPDGMTQHEEYKQIFGDRSLHCGVVSRQEHRYWVSIVGTPYELLEWDAPSDEQGLEAPIPCQCRATNDSHLPMYWECSACTCSNYNGDQVSATCQVCGTPRVCQSPRQPEDLGFYYQSQKYSRAFDPFSDSMEAHEQWIGQLLRKTKEIVYPEEKEGFPFTLFLPTHPMDPNCNVVHLLAFDQQTALETLPTYKEIILYRVFGLVHIFALISHGRRVYRQQIFTLDTRISLHEFEIETDAIGSAIHSSPTLQARTCQPAGSSLVIRRYNETLRGSEEFVPCRLLQGIVPTVLLEAFTFWLGDDNILRGDPLNTDSQWFRYRIEMNCGRKILIRKPISSSFSMIATGTPTLPSLPFQSHCDANTDDNVVELMAMGFSNAACRLALKETGNKLDDAAEWLWNDENRDRIRDAKENDEMCVENESKALLLSLGFSKCAVEHALYLFDHDTAVATAWLSHPENKAEIERVEHRVSPATERTEMTLESVFSDTNIANDSNDELYLLNPLNVPNDSTDLLRLISLITRLENLSHVLIWCLESHIECIEFPRLQLTLFPQIVKTFDDNLYVKLFLNEQNEWFVSSKSFDVCIDTMCPQPLQRMPTHFKDNQKLFEWAQILPEAIFIESFSHDLQLLCPNYDVYRPVVRNEAFSVAVASNRSSKGWMHAMETRYYLYDIHSSNTFLLPSSSSASLYVLLLAILTRHYTKAMQMIPTCTIDTTMTPEEVWILKQFRQSVDDRAPDACACRLQLTLAIGDTNQSVPWDVSEELYDYIVTQKHVSALCRLSVRDEVELFSMATERMGKYQLFHAREAYCHLHSGNSVPRVSYNPFLRVGGISWLQMRAYTKAYLHTNGKRLSMVRYVRPNAEPLALLWDTKWMRDDVCGSTSSLGFLYLYEILCGALPTEMSRQHAISFVELMTRTMHLKMSRWGRCTDLHGEHASLAISLLAMMLPDRSHVDSRSIVWPQLSIDAETSRLLMTGVQVYADAADKSVVRAFFDNLHTTMEMVLLSESHTRTRTRIESLIARLTTSHSVHLKDCPTPLLEFRASDTLCDSLTYNAKDVDPVHPFKHVFNVFEFVEFAEEHNKVFEKLPFDLSQHPVAKSPTAKDLLARLEEDIANHAAKMLHRQQAYVIGLTPHALSTIDILPTCRNACIRLETLCGKCIEMEAQDRIQVTDRIVELEKMANSVLPIENDVTIEQYRRYVLEKRSGRYPFVTFDFLISLLMARDASLDLFKRNRFSPFQTEKAMQRLRNQLIDICLLCGRIIQSRAIFRAVHSAKTLLESVALSPSSDTREQLLQSSKHLAALLTSTRSYFSVPKRGKWHFDPRFLVFEFVFDLTLRRRQVEMIQSFLASVNSNQSRVQQMIMGAGKTTVVGPLLTLMLASKEQLIMHVMPTALLEQTRRVLRNRFSTIVFGKRILTLNFDRNEAQDAVGITRIYRKLIHAQRDTDVVCACPETIKSLILKFIELLHSVEEATTSNDENVCFQSKRFRKVLENRSEMADSLHPILHLWKSTVLIMDEVDVLLHPLRSELNFPLGDKHSIDLAPIRWEFPIFLLDCVVGSLKAMTYGSEFQRALTRLKKVIEDGYESHALQRFPHLILLDTAFYTMKMAPILAELTVQWISTHISIAPSTCLRLCTYLHAPPPAVFDVDLSTYSFQLVNLAREWIVTFLPHVLSKINRVSYGLLDNECPSNNKSTGSRGLLAVPFIGKDVPSRSSEFAHPDILIGMTVLAYRYEGLRMSDFSRVISQLQHDLSRQIGPRSQRPASKTFQTWIHLAQSQMTFQSVSILPLSLIQMNDSAQQMQLFSLMATLVPVIHYYLCQHVFPTCIRFQKLQISASGFDLGSSFLFGKRIGFSGTPSNVLPMDLNACRYEPLSDGGIFHALTDPKIVTIERKWNWNATTLLLDIARAKPPFHALIDTGALITGYDNAQVAEFLLAHLPMEMEGVVFLDRDDRPMILLRDHTTPLALSQCDVNASKRFTFYDQVHTTGMDIRQCVNARAVLTLGKDTTFRDFAQGAYRMRGITIGQSIHLYLIPEVECRIHLENENISKEIDSLCRIAAWLLINSMRTESMQFVQLSIQELHTIWRKRALRALMEEIETATADGVSNAKKRVKRFLQPPEFDTIKDVNGNASERQTNWLGTCIQQFRQEITYSIDECLPDRKSFLDTIEKLIVKHEQFLTEEEDWERVRAIEKRFHTVGVHEIDVVSGFEHEYAQLNAKVVHENEIETEEQAEHQVEQEEQKMSAFARDEEHPICWAVDVLRRSPKTFESNTPFYRLSSFQMNSQCPKIHFPSNLYLSNNFHRSHWVGIGERRLRNCSLLLEWSPSVIHDTYKAAVDYYFHQRELYHTEDPGLLAVQALQKAEAIFQRPQTLPSELLERWERLWSQLPIYVLIVSLAEGETLRRILHQRHSITRWSFLRVCMVDGTIIDNDPPGLWWVGLFRSKQMDLQENTKMIQCARYFNNEMYYSSDELEVLLKALDTDSVQNRQKFFEECMGCRRRERHLYSDTPLAKICTSTNEWHLINDRARFQRFQRALCEKEALLSNAASDRPIPNRPGRYLVSALRKYDVKNDGSISMESLLACFQQFRLGYSPLELDELVQFIKTSIGKTEFYLKDICRIFEISVDECELIDRENETLRQSAFDTTPNENREFNQPQESDPIELERLSTWQCSNCTCYNLSEDQYCDVCQFDQQGRRRVPTGEWICAGENGGCTFFNSMSHFYCQVCHRARPDLSSQF</sequence>
<evidence type="ECO:0000256" key="7">
    <source>
        <dbReference type="ARBA" id="ARBA00022801"/>
    </source>
</evidence>
<dbReference type="InterPro" id="IPR022099">
    <property type="entry name" value="DUF3638"/>
</dbReference>
<dbReference type="PROSITE" id="PS50030">
    <property type="entry name" value="UBA"/>
    <property type="match status" value="1"/>
</dbReference>
<dbReference type="SMART" id="SM00165">
    <property type="entry name" value="UBA"/>
    <property type="match status" value="2"/>
</dbReference>
<feature type="domain" description="UBA" evidence="12">
    <location>
        <begin position="1742"/>
        <end position="1781"/>
    </location>
</feature>
<dbReference type="InterPro" id="IPR011992">
    <property type="entry name" value="EF-hand-dom_pair"/>
</dbReference>
<keyword evidence="4" id="KW-0479">Metal-binding</keyword>
<evidence type="ECO:0000256" key="10">
    <source>
        <dbReference type="PROSITE-ProRule" id="PRU00322"/>
    </source>
</evidence>
<evidence type="ECO:0000256" key="1">
    <source>
        <dbReference type="ARBA" id="ARBA00000707"/>
    </source>
</evidence>
<dbReference type="InterPro" id="IPR022105">
    <property type="entry name" value="DUF3645"/>
</dbReference>
<dbReference type="OrthoDB" id="2684236at2759"/>
<dbReference type="InterPro" id="IPR027417">
    <property type="entry name" value="P-loop_NTPase"/>
</dbReference>
<dbReference type="InterPro" id="IPR001876">
    <property type="entry name" value="Znf_RanBP2"/>
</dbReference>
<dbReference type="Gene3D" id="1.10.8.10">
    <property type="entry name" value="DNA helicase RuvA subunit, C-terminal domain"/>
    <property type="match status" value="1"/>
</dbReference>
<dbReference type="PANTHER" id="PTHR13367:SF28">
    <property type="entry name" value="UBIQUITIN THIOESTERASE ZRANB1"/>
    <property type="match status" value="1"/>
</dbReference>
<keyword evidence="8" id="KW-0788">Thiol protease</keyword>
<dbReference type="PROSITE" id="PS50199">
    <property type="entry name" value="ZF_RANBP2_2"/>
    <property type="match status" value="1"/>
</dbReference>
<dbReference type="Pfam" id="PF12340">
    <property type="entry name" value="DUF3638"/>
    <property type="match status" value="1"/>
</dbReference>
<reference evidence="14 15" key="1">
    <citation type="submission" date="2012-05" db="EMBL/GenBank/DDBJ databases">
        <title>Recombination and specialization in a pathogen metapopulation.</title>
        <authorList>
            <person name="Gardiner A."/>
            <person name="Kemen E."/>
            <person name="Schultz-Larsen T."/>
            <person name="MacLean D."/>
            <person name="Van Oosterhout C."/>
            <person name="Jones J.D.G."/>
        </authorList>
    </citation>
    <scope>NUCLEOTIDE SEQUENCE [LARGE SCALE GENOMIC DNA]</scope>
    <source>
        <strain evidence="14 15">Ac Nc2</strain>
    </source>
</reference>
<name>A0A024GAD8_9STRA</name>
<dbReference type="InterPro" id="IPR009060">
    <property type="entry name" value="UBA-like_sf"/>
</dbReference>
<dbReference type="PROSITE" id="PS01358">
    <property type="entry name" value="ZF_RANBP2_1"/>
    <property type="match status" value="1"/>
</dbReference>
<protein>
    <recommendedName>
        <fullName evidence="2">ubiquitinyl hydrolase 1</fullName>
        <ecNumber evidence="2">3.4.19.12</ecNumber>
    </recommendedName>
</protein>
<evidence type="ECO:0000256" key="8">
    <source>
        <dbReference type="ARBA" id="ARBA00022807"/>
    </source>
</evidence>
<accession>A0A024GAD8</accession>
<evidence type="ECO:0000313" key="15">
    <source>
        <dbReference type="Proteomes" id="UP000053237"/>
    </source>
</evidence>
<dbReference type="GO" id="GO:0005737">
    <property type="term" value="C:cytoplasm"/>
    <property type="evidence" value="ECO:0007669"/>
    <property type="project" value="TreeGrafter"/>
</dbReference>
<keyword evidence="6" id="KW-0833">Ubl conjugation pathway</keyword>
<evidence type="ECO:0000256" key="6">
    <source>
        <dbReference type="ARBA" id="ARBA00022786"/>
    </source>
</evidence>
<comment type="caution">
    <text evidence="14">The sequence shown here is derived from an EMBL/GenBank/DDBJ whole genome shotgun (WGS) entry which is preliminary data.</text>
</comment>
<evidence type="ECO:0000259" key="13">
    <source>
        <dbReference type="PROSITE" id="PS50199"/>
    </source>
</evidence>
<dbReference type="Pfam" id="PF12359">
    <property type="entry name" value="DUF3645"/>
    <property type="match status" value="1"/>
</dbReference>
<dbReference type="GO" id="GO:0070530">
    <property type="term" value="F:K63-linked polyubiquitin modification-dependent protein binding"/>
    <property type="evidence" value="ECO:0007669"/>
    <property type="project" value="TreeGrafter"/>
</dbReference>
<proteinExistence type="predicted"/>
<keyword evidence="7" id="KW-0378">Hydrolase</keyword>
<dbReference type="SUPFAM" id="SSF46934">
    <property type="entry name" value="UBA-like"/>
    <property type="match status" value="1"/>
</dbReference>
<dbReference type="GO" id="GO:0008270">
    <property type="term" value="F:zinc ion binding"/>
    <property type="evidence" value="ECO:0007669"/>
    <property type="project" value="UniProtKB-KW"/>
</dbReference>
<evidence type="ECO:0000313" key="14">
    <source>
        <dbReference type="EMBL" id="CCI43733.1"/>
    </source>
</evidence>
<keyword evidence="3" id="KW-0645">Protease</keyword>
<organism evidence="14 15">
    <name type="scientific">Albugo candida</name>
    <dbReference type="NCBI Taxonomy" id="65357"/>
    <lineage>
        <taxon>Eukaryota</taxon>
        <taxon>Sar</taxon>
        <taxon>Stramenopiles</taxon>
        <taxon>Oomycota</taxon>
        <taxon>Peronosporomycetes</taxon>
        <taxon>Albuginales</taxon>
        <taxon>Albuginaceae</taxon>
        <taxon>Albugo</taxon>
    </lineage>
</organism>
<dbReference type="Pfam" id="PF22562">
    <property type="entry name" value="UBA_7"/>
    <property type="match status" value="1"/>
</dbReference>
<dbReference type="InterPro" id="IPR051346">
    <property type="entry name" value="OTU_Deubiquitinase"/>
</dbReference>
<dbReference type="PANTHER" id="PTHR13367">
    <property type="entry name" value="UBIQUITIN THIOESTERASE"/>
    <property type="match status" value="1"/>
</dbReference>
<dbReference type="GO" id="GO:0004843">
    <property type="term" value="F:cysteine-type deubiquitinase activity"/>
    <property type="evidence" value="ECO:0007669"/>
    <property type="project" value="UniProtKB-EC"/>
</dbReference>
<evidence type="ECO:0000256" key="5">
    <source>
        <dbReference type="ARBA" id="ARBA00022771"/>
    </source>
</evidence>
<evidence type="ECO:0000259" key="12">
    <source>
        <dbReference type="PROSITE" id="PS50030"/>
    </source>
</evidence>
<evidence type="ECO:0000256" key="9">
    <source>
        <dbReference type="ARBA" id="ARBA00022833"/>
    </source>
</evidence>
<dbReference type="GO" id="GO:0005634">
    <property type="term" value="C:nucleus"/>
    <property type="evidence" value="ECO:0007669"/>
    <property type="project" value="TreeGrafter"/>
</dbReference>
<keyword evidence="15" id="KW-1185">Reference proteome</keyword>
<dbReference type="EC" id="3.4.19.12" evidence="2"/>
<dbReference type="Gene3D" id="3.40.30.10">
    <property type="entry name" value="Glutaredoxin"/>
    <property type="match status" value="1"/>
</dbReference>
<dbReference type="SMART" id="SM00547">
    <property type="entry name" value="ZnF_RBZ"/>
    <property type="match status" value="3"/>
</dbReference>
<feature type="domain" description="RanBP2-type" evidence="13">
    <location>
        <begin position="4043"/>
        <end position="4072"/>
    </location>
</feature>
<evidence type="ECO:0000256" key="3">
    <source>
        <dbReference type="ARBA" id="ARBA00022670"/>
    </source>
</evidence>
<dbReference type="GO" id="GO:0071947">
    <property type="term" value="P:protein deubiquitination involved in ubiquitin-dependent protein catabolic process"/>
    <property type="evidence" value="ECO:0007669"/>
    <property type="project" value="TreeGrafter"/>
</dbReference>
<dbReference type="Proteomes" id="UP000053237">
    <property type="component" value="Unassembled WGS sequence"/>
</dbReference>
<dbReference type="SUPFAM" id="SSF52540">
    <property type="entry name" value="P-loop containing nucleoside triphosphate hydrolases"/>
    <property type="match status" value="1"/>
</dbReference>
<feature type="coiled-coil region" evidence="11">
    <location>
        <begin position="3596"/>
        <end position="3626"/>
    </location>
</feature>
<dbReference type="Gene3D" id="3.40.50.300">
    <property type="entry name" value="P-loop containing nucleotide triphosphate hydrolases"/>
    <property type="match status" value="1"/>
</dbReference>
<dbReference type="EMBL" id="CAIX01000054">
    <property type="protein sequence ID" value="CCI43733.1"/>
    <property type="molecule type" value="Genomic_DNA"/>
</dbReference>
<gene>
    <name evidence="14" type="ORF">BN9_045170</name>
</gene>
<evidence type="ECO:0000256" key="4">
    <source>
        <dbReference type="ARBA" id="ARBA00022723"/>
    </source>
</evidence>
<evidence type="ECO:0000256" key="11">
    <source>
        <dbReference type="SAM" id="Coils"/>
    </source>
</evidence>
<keyword evidence="11" id="KW-0175">Coiled coil</keyword>
<dbReference type="SUPFAM" id="SSF47473">
    <property type="entry name" value="EF-hand"/>
    <property type="match status" value="1"/>
</dbReference>
<dbReference type="STRING" id="65357.A0A024GAD8"/>
<keyword evidence="9" id="KW-0862">Zinc</keyword>
<dbReference type="InterPro" id="IPR015940">
    <property type="entry name" value="UBA"/>
</dbReference>
<keyword evidence="5 10" id="KW-0863">Zinc-finger</keyword>
<comment type="catalytic activity">
    <reaction evidence="1">
        <text>Thiol-dependent hydrolysis of ester, thioester, amide, peptide and isopeptide bonds formed by the C-terminal Gly of ubiquitin (a 76-residue protein attached to proteins as an intracellular targeting signal).</text>
        <dbReference type="EC" id="3.4.19.12"/>
    </reaction>
</comment>
<dbReference type="InParanoid" id="A0A024GAD8"/>
<evidence type="ECO:0000256" key="2">
    <source>
        <dbReference type="ARBA" id="ARBA00012759"/>
    </source>
</evidence>